<dbReference type="Pfam" id="PF03544">
    <property type="entry name" value="TonB_C"/>
    <property type="match status" value="1"/>
</dbReference>
<dbReference type="PANTHER" id="PTHR33446:SF2">
    <property type="entry name" value="PROTEIN TONB"/>
    <property type="match status" value="1"/>
</dbReference>
<dbReference type="PRINTS" id="PR01374">
    <property type="entry name" value="TONBPROTEIN"/>
</dbReference>
<dbReference type="InterPro" id="IPR051045">
    <property type="entry name" value="TonB-dependent_transducer"/>
</dbReference>
<dbReference type="GO" id="GO:0015031">
    <property type="term" value="P:protein transport"/>
    <property type="evidence" value="ECO:0007669"/>
    <property type="project" value="UniProtKB-KW"/>
</dbReference>
<keyword evidence="6 11" id="KW-0812">Transmembrane</keyword>
<reference evidence="13 14" key="1">
    <citation type="submission" date="2015-01" db="EMBL/GenBank/DDBJ databases">
        <title>Rufibacter sp./DG31D/ whole genome sequencing.</title>
        <authorList>
            <person name="Kim M.K."/>
            <person name="Srinivasan S."/>
            <person name="Lee J.-J."/>
        </authorList>
    </citation>
    <scope>NUCLEOTIDE SEQUENCE [LARGE SCALE GENOMIC DNA]</scope>
    <source>
        <strain evidence="13 14">DG31D</strain>
    </source>
</reference>
<evidence type="ECO:0000256" key="8">
    <source>
        <dbReference type="ARBA" id="ARBA00022989"/>
    </source>
</evidence>
<evidence type="ECO:0000256" key="10">
    <source>
        <dbReference type="SAM" id="MobiDB-lite"/>
    </source>
</evidence>
<dbReference type="GO" id="GO:0055085">
    <property type="term" value="P:transmembrane transport"/>
    <property type="evidence" value="ECO:0007669"/>
    <property type="project" value="InterPro"/>
</dbReference>
<dbReference type="AlphaFoldDB" id="A0A0H4VR35"/>
<dbReference type="GO" id="GO:0030288">
    <property type="term" value="C:outer membrane-bounded periplasmic space"/>
    <property type="evidence" value="ECO:0007669"/>
    <property type="project" value="InterPro"/>
</dbReference>
<dbReference type="RefSeq" id="WP_048921163.1">
    <property type="nucleotide sequence ID" value="NZ_CP010777.1"/>
</dbReference>
<dbReference type="Proteomes" id="UP000036458">
    <property type="component" value="Chromosome"/>
</dbReference>
<evidence type="ECO:0000256" key="7">
    <source>
        <dbReference type="ARBA" id="ARBA00022927"/>
    </source>
</evidence>
<keyword evidence="5" id="KW-0997">Cell inner membrane</keyword>
<comment type="subcellular location">
    <subcellularLocation>
        <location evidence="1">Cell inner membrane</location>
        <topology evidence="1">Single-pass membrane protein</topology>
        <orientation evidence="1">Periplasmic side</orientation>
    </subcellularLocation>
</comment>
<keyword evidence="7" id="KW-0653">Protein transport</keyword>
<keyword evidence="3" id="KW-0813">Transport</keyword>
<evidence type="ECO:0000256" key="6">
    <source>
        <dbReference type="ARBA" id="ARBA00022692"/>
    </source>
</evidence>
<dbReference type="PROSITE" id="PS52015">
    <property type="entry name" value="TONB_CTD"/>
    <property type="match status" value="1"/>
</dbReference>
<dbReference type="PATRIC" id="fig|1379910.4.peg.2637"/>
<evidence type="ECO:0000256" key="1">
    <source>
        <dbReference type="ARBA" id="ARBA00004383"/>
    </source>
</evidence>
<feature type="region of interest" description="Disordered" evidence="10">
    <location>
        <begin position="88"/>
        <end position="168"/>
    </location>
</feature>
<comment type="similarity">
    <text evidence="2">Belongs to the TonB family.</text>
</comment>
<evidence type="ECO:0000256" key="11">
    <source>
        <dbReference type="SAM" id="Phobius"/>
    </source>
</evidence>
<evidence type="ECO:0000256" key="2">
    <source>
        <dbReference type="ARBA" id="ARBA00006555"/>
    </source>
</evidence>
<sequence>MEPNTAIAISLEDMIFEGRNKAYGAYVLRKIYHQHLSQALLYAIGFFVLLFSAPVIANLLAGKKNSIQQSTGCTITMTRVVLPPVKEVTPEKASEPAAAKATAPTVKNTTPKVVDNQTPVVDDIPTQEDLQKANSGLTTSQGDGETEIGNPLPGEGTGGGNSTGSGEPTAAATQIFISAEHMPEFEGGMKKLMAYLGKNIRYPKAAQAQGVEGTVVLSFVVSVTGEINDVQVLKGLGYGTEEEAVRVVEKMPRWKPGSQNGRAVPVRMTLPIRLKLK</sequence>
<dbReference type="OrthoDB" id="1039448at2"/>
<evidence type="ECO:0000256" key="9">
    <source>
        <dbReference type="ARBA" id="ARBA00023136"/>
    </source>
</evidence>
<dbReference type="GO" id="GO:0015891">
    <property type="term" value="P:siderophore transport"/>
    <property type="evidence" value="ECO:0007669"/>
    <property type="project" value="InterPro"/>
</dbReference>
<keyword evidence="8 11" id="KW-1133">Transmembrane helix</keyword>
<feature type="compositionally biased region" description="Polar residues" evidence="10">
    <location>
        <begin position="132"/>
        <end position="143"/>
    </location>
</feature>
<dbReference type="EMBL" id="CP010777">
    <property type="protein sequence ID" value="AKQ46204.1"/>
    <property type="molecule type" value="Genomic_DNA"/>
</dbReference>
<feature type="domain" description="TonB C-terminal" evidence="12">
    <location>
        <begin position="187"/>
        <end position="277"/>
    </location>
</feature>
<feature type="compositionally biased region" description="Low complexity" evidence="10">
    <location>
        <begin position="95"/>
        <end position="114"/>
    </location>
</feature>
<dbReference type="SUPFAM" id="SSF74653">
    <property type="entry name" value="TolA/TonB C-terminal domain"/>
    <property type="match status" value="1"/>
</dbReference>
<keyword evidence="4" id="KW-1003">Cell membrane</keyword>
<keyword evidence="9 11" id="KW-0472">Membrane</keyword>
<proteinExistence type="inferred from homology"/>
<dbReference type="NCBIfam" id="TIGR01352">
    <property type="entry name" value="tonB_Cterm"/>
    <property type="match status" value="1"/>
</dbReference>
<dbReference type="KEGG" id="ruf:TH63_12155"/>
<keyword evidence="14" id="KW-1185">Reference proteome</keyword>
<organism evidence="13 14">
    <name type="scientific">Rufibacter radiotolerans</name>
    <dbReference type="NCBI Taxonomy" id="1379910"/>
    <lineage>
        <taxon>Bacteria</taxon>
        <taxon>Pseudomonadati</taxon>
        <taxon>Bacteroidota</taxon>
        <taxon>Cytophagia</taxon>
        <taxon>Cytophagales</taxon>
        <taxon>Hymenobacteraceae</taxon>
        <taxon>Rufibacter</taxon>
    </lineage>
</organism>
<dbReference type="InterPro" id="IPR003538">
    <property type="entry name" value="TonB"/>
</dbReference>
<gene>
    <name evidence="13" type="ORF">TH63_12155</name>
</gene>
<feature type="transmembrane region" description="Helical" evidence="11">
    <location>
        <begin position="39"/>
        <end position="61"/>
    </location>
</feature>
<evidence type="ECO:0000313" key="14">
    <source>
        <dbReference type="Proteomes" id="UP000036458"/>
    </source>
</evidence>
<dbReference type="GO" id="GO:0098797">
    <property type="term" value="C:plasma membrane protein complex"/>
    <property type="evidence" value="ECO:0007669"/>
    <property type="project" value="TreeGrafter"/>
</dbReference>
<dbReference type="PANTHER" id="PTHR33446">
    <property type="entry name" value="PROTEIN TONB-RELATED"/>
    <property type="match status" value="1"/>
</dbReference>
<evidence type="ECO:0000256" key="5">
    <source>
        <dbReference type="ARBA" id="ARBA00022519"/>
    </source>
</evidence>
<evidence type="ECO:0000313" key="13">
    <source>
        <dbReference type="EMBL" id="AKQ46204.1"/>
    </source>
</evidence>
<evidence type="ECO:0000256" key="3">
    <source>
        <dbReference type="ARBA" id="ARBA00022448"/>
    </source>
</evidence>
<dbReference type="GO" id="GO:0031992">
    <property type="term" value="F:energy transducer activity"/>
    <property type="evidence" value="ECO:0007669"/>
    <property type="project" value="InterPro"/>
</dbReference>
<dbReference type="InterPro" id="IPR006260">
    <property type="entry name" value="TonB/TolA_C"/>
</dbReference>
<evidence type="ECO:0000259" key="12">
    <source>
        <dbReference type="PROSITE" id="PS52015"/>
    </source>
</evidence>
<accession>A0A0H4VR35</accession>
<evidence type="ECO:0000256" key="4">
    <source>
        <dbReference type="ARBA" id="ARBA00022475"/>
    </source>
</evidence>
<dbReference type="Gene3D" id="3.30.1150.10">
    <property type="match status" value="1"/>
</dbReference>
<protein>
    <recommendedName>
        <fullName evidence="12">TonB C-terminal domain-containing protein</fullName>
    </recommendedName>
</protein>
<name>A0A0H4VR35_9BACT</name>
<dbReference type="STRING" id="1379910.TH63_12155"/>
<dbReference type="InterPro" id="IPR037682">
    <property type="entry name" value="TonB_C"/>
</dbReference>